<sequence length="217" mass="24601">MTTTHRVPPGRAGRLRLRHKLDAANRGADLLERKLRILRDEHQRRLRAEEAASRAWHERSREAEQWSLRGLLLSGERALDMACPAASARVDVEWSTSMGVRHPAGFSYVAAVRADTEPLPRNTALAHAERAYQEAVRAAAAYAVARAAARLVGDEAARTRQRVRALRRHWIPRLTEVLAAADLALEQAEHEDFVRHRWAAEARRTAQWRGDERGRQP</sequence>
<proteinExistence type="inferred from homology"/>
<name>A0ABT5ZTZ2_9ACTN</name>
<evidence type="ECO:0000256" key="2">
    <source>
        <dbReference type="ARBA" id="ARBA00022448"/>
    </source>
</evidence>
<dbReference type="Pfam" id="PF01813">
    <property type="entry name" value="ATP-synt_D"/>
    <property type="match status" value="1"/>
</dbReference>
<gene>
    <name evidence="4" type="ORF">P3G67_29615</name>
</gene>
<evidence type="ECO:0000256" key="3">
    <source>
        <dbReference type="ARBA" id="ARBA00023065"/>
    </source>
</evidence>
<evidence type="ECO:0000313" key="4">
    <source>
        <dbReference type="EMBL" id="MDF3293294.1"/>
    </source>
</evidence>
<comment type="similarity">
    <text evidence="1">Belongs to the V-ATPase D subunit family.</text>
</comment>
<keyword evidence="5" id="KW-1185">Reference proteome</keyword>
<evidence type="ECO:0000256" key="1">
    <source>
        <dbReference type="ARBA" id="ARBA00005850"/>
    </source>
</evidence>
<dbReference type="RefSeq" id="WP_276096231.1">
    <property type="nucleotide sequence ID" value="NZ_JARJBC010000024.1"/>
</dbReference>
<dbReference type="EMBL" id="JARJBC010000024">
    <property type="protein sequence ID" value="MDF3293294.1"/>
    <property type="molecule type" value="Genomic_DNA"/>
</dbReference>
<organism evidence="4 5">
    <name type="scientific">Streptomyces silvisoli</name>
    <dbReference type="NCBI Taxonomy" id="3034235"/>
    <lineage>
        <taxon>Bacteria</taxon>
        <taxon>Bacillati</taxon>
        <taxon>Actinomycetota</taxon>
        <taxon>Actinomycetes</taxon>
        <taxon>Kitasatosporales</taxon>
        <taxon>Streptomycetaceae</taxon>
        <taxon>Streptomyces</taxon>
    </lineage>
</organism>
<evidence type="ECO:0000313" key="5">
    <source>
        <dbReference type="Proteomes" id="UP001216579"/>
    </source>
</evidence>
<dbReference type="Proteomes" id="UP001216579">
    <property type="component" value="Unassembled WGS sequence"/>
</dbReference>
<keyword evidence="3" id="KW-0406">Ion transport</keyword>
<keyword evidence="2" id="KW-0813">Transport</keyword>
<reference evidence="4 5" key="1">
    <citation type="submission" date="2023-03" db="EMBL/GenBank/DDBJ databases">
        <title>Draft genome sequence of Streptomyces sp. RB6PN23 isolated from peat swamp forest in Thailand.</title>
        <authorList>
            <person name="Klaysubun C."/>
            <person name="Duangmal K."/>
        </authorList>
    </citation>
    <scope>NUCLEOTIDE SEQUENCE [LARGE SCALE GENOMIC DNA]</scope>
    <source>
        <strain evidence="4 5">RB6PN23</strain>
    </source>
</reference>
<protein>
    <submittedName>
        <fullName evidence="4">V-type ATP synthase subunit D</fullName>
    </submittedName>
</protein>
<accession>A0ABT5ZTZ2</accession>
<comment type="caution">
    <text evidence="4">The sequence shown here is derived from an EMBL/GenBank/DDBJ whole genome shotgun (WGS) entry which is preliminary data.</text>
</comment>
<dbReference type="InterPro" id="IPR002699">
    <property type="entry name" value="V_ATPase_D"/>
</dbReference>
<dbReference type="Gene3D" id="1.10.287.3240">
    <property type="match status" value="1"/>
</dbReference>